<evidence type="ECO:0000313" key="4">
    <source>
        <dbReference type="Proteomes" id="UP000254051"/>
    </source>
</evidence>
<dbReference type="RefSeq" id="WP_109712687.1">
    <property type="nucleotide sequence ID" value="NZ_QGDS01000010.1"/>
</dbReference>
<evidence type="ECO:0000259" key="2">
    <source>
        <dbReference type="PROSITE" id="PS50263"/>
    </source>
</evidence>
<dbReference type="AlphaFoldDB" id="A0A316AFX5"/>
<evidence type="ECO:0000313" key="3">
    <source>
        <dbReference type="EMBL" id="SUQ15140.1"/>
    </source>
</evidence>
<dbReference type="CDD" id="cd07572">
    <property type="entry name" value="nit"/>
    <property type="match status" value="1"/>
</dbReference>
<reference evidence="4" key="1">
    <citation type="submission" date="2017-07" db="EMBL/GenBank/DDBJ databases">
        <authorList>
            <person name="Varghese N."/>
            <person name="Submissions S."/>
        </authorList>
    </citation>
    <scope>NUCLEOTIDE SEQUENCE [LARGE SCALE GENOMIC DNA]</scope>
    <source>
        <strain evidence="4">NLAE-zl-C134</strain>
    </source>
</reference>
<dbReference type="InterPro" id="IPR045254">
    <property type="entry name" value="Nit1/2_C-N_Hydrolase"/>
</dbReference>
<gene>
    <name evidence="3" type="ORF">SAMN05216529_11042</name>
</gene>
<keyword evidence="4" id="KW-1185">Reference proteome</keyword>
<protein>
    <submittedName>
        <fullName evidence="3">Predicted amidohydrolase</fullName>
    </submittedName>
</protein>
<accession>A0A316AFX5</accession>
<feature type="domain" description="CN hydrolase" evidence="2">
    <location>
        <begin position="1"/>
        <end position="245"/>
    </location>
</feature>
<dbReference type="Proteomes" id="UP000254051">
    <property type="component" value="Unassembled WGS sequence"/>
</dbReference>
<keyword evidence="1 3" id="KW-0378">Hydrolase</keyword>
<evidence type="ECO:0000256" key="1">
    <source>
        <dbReference type="ARBA" id="ARBA00022801"/>
    </source>
</evidence>
<dbReference type="InterPro" id="IPR003010">
    <property type="entry name" value="C-N_Hydrolase"/>
</dbReference>
<proteinExistence type="predicted"/>
<dbReference type="GO" id="GO:0050152">
    <property type="term" value="F:omega-amidase activity"/>
    <property type="evidence" value="ECO:0007669"/>
    <property type="project" value="TreeGrafter"/>
</dbReference>
<dbReference type="GO" id="GO:0006528">
    <property type="term" value="P:asparagine metabolic process"/>
    <property type="evidence" value="ECO:0007669"/>
    <property type="project" value="TreeGrafter"/>
</dbReference>
<dbReference type="PROSITE" id="PS50263">
    <property type="entry name" value="CN_HYDROLASE"/>
    <property type="match status" value="1"/>
</dbReference>
<organism evidence="3 4">
    <name type="scientific">Faecalicatena contorta</name>
    <dbReference type="NCBI Taxonomy" id="39482"/>
    <lineage>
        <taxon>Bacteria</taxon>
        <taxon>Bacillati</taxon>
        <taxon>Bacillota</taxon>
        <taxon>Clostridia</taxon>
        <taxon>Lachnospirales</taxon>
        <taxon>Lachnospiraceae</taxon>
        <taxon>Faecalicatena</taxon>
    </lineage>
</organism>
<dbReference type="OrthoDB" id="9811121at2"/>
<dbReference type="EMBL" id="UHJJ01000010">
    <property type="protein sequence ID" value="SUQ15140.1"/>
    <property type="molecule type" value="Genomic_DNA"/>
</dbReference>
<dbReference type="Pfam" id="PF00795">
    <property type="entry name" value="CN_hydrolase"/>
    <property type="match status" value="1"/>
</dbReference>
<dbReference type="PANTHER" id="PTHR23088">
    <property type="entry name" value="NITRILASE-RELATED"/>
    <property type="match status" value="1"/>
</dbReference>
<dbReference type="PANTHER" id="PTHR23088:SF30">
    <property type="entry name" value="OMEGA-AMIDASE NIT2"/>
    <property type="match status" value="1"/>
</dbReference>
<dbReference type="Gene3D" id="3.60.110.10">
    <property type="entry name" value="Carbon-nitrogen hydrolase"/>
    <property type="match status" value="1"/>
</dbReference>
<sequence length="273" mass="31442">MRIAQLQTHTYQEKKKNIEELGKYLERIQNEKVDLVTVGEMFTCPYNTRNFPVYAEPEGGESWKEFSRLAAKYQIYLSAGTIPEVDEEGRIYNTAYVFDRSGKQIGKHRKMHLFDINIEGGLRFKESDTLSAGDECTVFDTEFGKMGLCICFDFRFPELSRLMVQRGAGIILVPAAFNMITGPAHWDIMFQSRALDNQCYVMGTSAARESSGYIAWGHTLLVSPWGNIIQEMDEKEGYIINDIDLDYIDKVRRELPLLAGRREDIYRLQELKN</sequence>
<dbReference type="GO" id="GO:0006107">
    <property type="term" value="P:oxaloacetate metabolic process"/>
    <property type="evidence" value="ECO:0007669"/>
    <property type="project" value="TreeGrafter"/>
</dbReference>
<name>A0A316AFX5_9FIRM</name>
<dbReference type="SUPFAM" id="SSF56317">
    <property type="entry name" value="Carbon-nitrogen hydrolase"/>
    <property type="match status" value="1"/>
</dbReference>
<dbReference type="GO" id="GO:0006541">
    <property type="term" value="P:glutamine metabolic process"/>
    <property type="evidence" value="ECO:0007669"/>
    <property type="project" value="TreeGrafter"/>
</dbReference>
<dbReference type="InterPro" id="IPR036526">
    <property type="entry name" value="C-N_Hydrolase_sf"/>
</dbReference>